<evidence type="ECO:0000313" key="2">
    <source>
        <dbReference type="EMBL" id="KIR39337.1"/>
    </source>
</evidence>
<proteinExistence type="predicted"/>
<feature type="region of interest" description="Disordered" evidence="1">
    <location>
        <begin position="146"/>
        <end position="165"/>
    </location>
</feature>
<feature type="region of interest" description="Disordered" evidence="1">
    <location>
        <begin position="308"/>
        <end position="348"/>
    </location>
</feature>
<name>A0A0D0T0X4_9TREE</name>
<feature type="compositionally biased region" description="Basic and acidic residues" evidence="1">
    <location>
        <begin position="27"/>
        <end position="36"/>
    </location>
</feature>
<dbReference type="EMBL" id="KN847907">
    <property type="protein sequence ID" value="KIR39337.1"/>
    <property type="molecule type" value="Genomic_DNA"/>
</dbReference>
<evidence type="ECO:0000313" key="3">
    <source>
        <dbReference type="Proteomes" id="UP000053392"/>
    </source>
</evidence>
<reference evidence="2 3" key="1">
    <citation type="submission" date="2015-01" db="EMBL/GenBank/DDBJ databases">
        <title>The Genome Sequence of Cryptococcus gattii Ram5.</title>
        <authorList>
            <consortium name="The Broad Institute Genomics Platform"/>
            <person name="Cuomo C."/>
            <person name="Litvintseva A."/>
            <person name="Chen Y."/>
            <person name="Heitman J."/>
            <person name="Sun S."/>
            <person name="Springer D."/>
            <person name="Dromer F."/>
            <person name="Young S."/>
            <person name="Zeng Q."/>
            <person name="Gargeya S."/>
            <person name="Abouelleil A."/>
            <person name="Alvarado L."/>
            <person name="Chapman S.B."/>
            <person name="Gainer-Dewar J."/>
            <person name="Goldberg J."/>
            <person name="Griggs A."/>
            <person name="Gujja S."/>
            <person name="Hansen M."/>
            <person name="Howarth C."/>
            <person name="Imamovic A."/>
            <person name="Larimer J."/>
            <person name="Murphy C."/>
            <person name="Naylor J."/>
            <person name="Pearson M."/>
            <person name="Priest M."/>
            <person name="Roberts A."/>
            <person name="Saif S."/>
            <person name="Shea T."/>
            <person name="Sykes S."/>
            <person name="Wortman J."/>
            <person name="Nusbaum C."/>
            <person name="Birren B."/>
        </authorList>
    </citation>
    <scope>NUCLEOTIDE SEQUENCE [LARGE SCALE GENOMIC DNA]</scope>
    <source>
        <strain evidence="2 3">Ram5</strain>
    </source>
</reference>
<protein>
    <submittedName>
        <fullName evidence="2">Uncharacterized protein</fullName>
    </submittedName>
</protein>
<evidence type="ECO:0000256" key="1">
    <source>
        <dbReference type="SAM" id="MobiDB-lite"/>
    </source>
</evidence>
<keyword evidence="3" id="KW-1185">Reference proteome</keyword>
<dbReference type="Proteomes" id="UP000053392">
    <property type="component" value="Unassembled WGS sequence"/>
</dbReference>
<feature type="compositionally biased region" description="Basic and acidic residues" evidence="1">
    <location>
        <begin position="312"/>
        <end position="341"/>
    </location>
</feature>
<feature type="region of interest" description="Disordered" evidence="1">
    <location>
        <begin position="422"/>
        <end position="441"/>
    </location>
</feature>
<feature type="compositionally biased region" description="Basic and acidic residues" evidence="1">
    <location>
        <begin position="100"/>
        <end position="121"/>
    </location>
</feature>
<sequence length="566" mass="63521">MSLHRYFPRPPLALAIHPAPPSRPKVTNRDRDDKAKANLQAKADEEQQDQEALGGKGAQCTPAKREATPKNNNEVVPTPVSPGSNLPEPPTPALGAIISDSDKEADGKQSQPEQKDNDRIGINDNTSKLTPGQISEVLAEGKENVAEHMHKEPDSEPEPLVLLSPAPNRPLRARLNLSHSVVYPPWKERNEREAMKRLTDVKRPETFPGQDSKTSTPARKIAQRPEIEWTREGVEDILSTVGIQCAYNTERPPSRHWSEPAAAFLLFTHGFFLLRLDFAITWKPEDQIKKGFQGLITNSNDRVFGEMVKAQQAEDRKRKDKEYKERKEEERKRKEKEELQKQQEIGADETPVVPASNAKVLVGEPIVPICVAEPASDKAIIATPDITPSNVNCKNKKIQAEQQVVHHDVKHEAEAEVVPRPKATDCIGNKPSEVEKNKPKEGDAKALERAIEPNDAGGFDGTNMATRVLELASTNEVLATKPNNAKSSAKDKSLVKKDPGPLFWTWTEKCEKWRWRNYDAGVHIIGPGGWEERDWQVFADGREVEHWDIQQENIEKQEIDVHDWSL</sequence>
<feature type="compositionally biased region" description="Basic and acidic residues" evidence="1">
    <location>
        <begin position="432"/>
        <end position="441"/>
    </location>
</feature>
<feature type="region of interest" description="Disordered" evidence="1">
    <location>
        <begin position="197"/>
        <end position="224"/>
    </location>
</feature>
<gene>
    <name evidence="2" type="ORF">I313_04938</name>
</gene>
<dbReference type="AlphaFoldDB" id="A0A0D0T0X4"/>
<feature type="compositionally biased region" description="Polar residues" evidence="1">
    <location>
        <begin position="123"/>
        <end position="133"/>
    </location>
</feature>
<organism evidence="2 3">
    <name type="scientific">Cryptococcus deuterogattii Ram5</name>
    <dbReference type="NCBI Taxonomy" id="1296110"/>
    <lineage>
        <taxon>Eukaryota</taxon>
        <taxon>Fungi</taxon>
        <taxon>Dikarya</taxon>
        <taxon>Basidiomycota</taxon>
        <taxon>Agaricomycotina</taxon>
        <taxon>Tremellomycetes</taxon>
        <taxon>Tremellales</taxon>
        <taxon>Cryptococcaceae</taxon>
        <taxon>Cryptococcus</taxon>
        <taxon>Cryptococcus gattii species complex</taxon>
    </lineage>
</organism>
<accession>A0A0D0T0X4</accession>
<dbReference type="OrthoDB" id="2564849at2759"/>
<dbReference type="HOGENOM" id="CLU_409933_0_0_1"/>
<feature type="region of interest" description="Disordered" evidence="1">
    <location>
        <begin position="1"/>
        <end position="133"/>
    </location>
</feature>